<comment type="similarity">
    <text evidence="7">Belongs to the class I-like SAM-binding methyltransferase superfamily. rRNA adenine N(6)-methyltransferase family. RsmA subfamily.</text>
</comment>
<evidence type="ECO:0000313" key="11">
    <source>
        <dbReference type="Proteomes" id="UP000289726"/>
    </source>
</evidence>
<evidence type="ECO:0000256" key="1">
    <source>
        <dbReference type="ARBA" id="ARBA00022490"/>
    </source>
</evidence>
<dbReference type="PROSITE" id="PS51689">
    <property type="entry name" value="SAM_RNA_A_N6_MT"/>
    <property type="match status" value="1"/>
</dbReference>
<keyword evidence="6 7" id="KW-0694">RNA-binding</keyword>
<feature type="binding site" evidence="7 8">
    <location>
        <position position="38"/>
    </location>
    <ligand>
        <name>S-adenosyl-L-methionine</name>
        <dbReference type="ChEBI" id="CHEBI:59789"/>
    </ligand>
</feature>
<feature type="binding site" evidence="7 8">
    <location>
        <position position="82"/>
    </location>
    <ligand>
        <name>S-adenosyl-L-methionine</name>
        <dbReference type="ChEBI" id="CHEBI:59789"/>
    </ligand>
</feature>
<protein>
    <recommendedName>
        <fullName evidence="7">Ribosomal RNA small subunit methyltransferase A</fullName>
        <ecNumber evidence="7">2.1.1.182</ecNumber>
    </recommendedName>
    <alternativeName>
        <fullName evidence="7">16S rRNA (adenine(1518)-N(6)/adenine(1519)-N(6))-dimethyltransferase</fullName>
    </alternativeName>
    <alternativeName>
        <fullName evidence="7">16S rRNA dimethyladenosine transferase</fullName>
    </alternativeName>
    <alternativeName>
        <fullName evidence="7">16S rRNA dimethylase</fullName>
    </alternativeName>
    <alternativeName>
        <fullName evidence="7">S-adenosylmethionine-6-N', N'-adenosyl(rRNA) dimethyltransferase</fullName>
    </alternativeName>
</protein>
<comment type="catalytic activity">
    <reaction evidence="7">
        <text>adenosine(1518)/adenosine(1519) in 16S rRNA + 4 S-adenosyl-L-methionine = N(6)-dimethyladenosine(1518)/N(6)-dimethyladenosine(1519) in 16S rRNA + 4 S-adenosyl-L-homocysteine + 4 H(+)</text>
        <dbReference type="Rhea" id="RHEA:19609"/>
        <dbReference type="Rhea" id="RHEA-COMP:10232"/>
        <dbReference type="Rhea" id="RHEA-COMP:10233"/>
        <dbReference type="ChEBI" id="CHEBI:15378"/>
        <dbReference type="ChEBI" id="CHEBI:57856"/>
        <dbReference type="ChEBI" id="CHEBI:59789"/>
        <dbReference type="ChEBI" id="CHEBI:74411"/>
        <dbReference type="ChEBI" id="CHEBI:74493"/>
        <dbReference type="EC" id="2.1.1.182"/>
    </reaction>
</comment>
<dbReference type="Gene3D" id="1.10.8.100">
    <property type="entry name" value="Ribosomal RNA adenine dimethylase-like, domain 2"/>
    <property type="match status" value="1"/>
</dbReference>
<dbReference type="NCBIfam" id="TIGR00755">
    <property type="entry name" value="ksgA"/>
    <property type="match status" value="1"/>
</dbReference>
<dbReference type="AlphaFoldDB" id="A0A4P6MAP2"/>
<name>A0A4P6MAP2_9MOLU</name>
<dbReference type="InterPro" id="IPR020596">
    <property type="entry name" value="rRNA_Ade_Mease_Trfase_CS"/>
</dbReference>
<feature type="binding site" evidence="7 8">
    <location>
        <position position="107"/>
    </location>
    <ligand>
        <name>S-adenosyl-L-methionine</name>
        <dbReference type="ChEBI" id="CHEBI:59789"/>
    </ligand>
</feature>
<dbReference type="InterPro" id="IPR029063">
    <property type="entry name" value="SAM-dependent_MTases_sf"/>
</dbReference>
<sequence>MHHTTKKKYGQNFLTDVNLLNKIVTKASITDKNVLEIGPGKGALTKIIVPQAKHVLAYEIDATLKPFLNFENHNNVNIIYDDFLKRDLLKDFDYYFSPNSQLSLIGNLPYYITSPILFKIIDTPQINDATIMIQKEVGMRLLAQPNNKNYNALSVIIQFLFSIEKIQEVKRHMFFPAPKVDSIVIKLTKNNNICPTFLQQFIKFIKASFKQKRKTLLNNLSCQFLLSKETIIPFFLQHHIPLQIRAEQVTLETFQKLTVKWFIFFNMS</sequence>
<dbReference type="GO" id="GO:0003723">
    <property type="term" value="F:RNA binding"/>
    <property type="evidence" value="ECO:0007669"/>
    <property type="project" value="UniProtKB-UniRule"/>
</dbReference>
<evidence type="ECO:0000256" key="8">
    <source>
        <dbReference type="PROSITE-ProRule" id="PRU01026"/>
    </source>
</evidence>
<comment type="subcellular location">
    <subcellularLocation>
        <location evidence="7">Cytoplasm</location>
    </subcellularLocation>
</comment>
<gene>
    <name evidence="7 10" type="primary">rsmA</name>
    <name evidence="7" type="synonym">ksgA</name>
    <name evidence="10" type="ORF">EXT02_02735</name>
</gene>
<dbReference type="SMART" id="SM00650">
    <property type="entry name" value="rADc"/>
    <property type="match status" value="1"/>
</dbReference>
<organism evidence="10 11">
    <name type="scientific">'Catharanthus roseus' aster yellows phytoplasma</name>
    <dbReference type="NCBI Taxonomy" id="1193712"/>
    <lineage>
        <taxon>Bacteria</taxon>
        <taxon>Bacillati</taxon>
        <taxon>Mycoplasmatota</taxon>
        <taxon>Mollicutes</taxon>
        <taxon>Acholeplasmatales</taxon>
        <taxon>Acholeplasmataceae</taxon>
        <taxon>Candidatus Phytoplasma</taxon>
        <taxon>16SrI (Aster yellows group)</taxon>
    </lineage>
</organism>
<dbReference type="InterPro" id="IPR023165">
    <property type="entry name" value="rRNA_Ade_diMease-like_C"/>
</dbReference>
<dbReference type="PANTHER" id="PTHR11727">
    <property type="entry name" value="DIMETHYLADENOSINE TRANSFERASE"/>
    <property type="match status" value="1"/>
</dbReference>
<evidence type="ECO:0000256" key="4">
    <source>
        <dbReference type="ARBA" id="ARBA00022679"/>
    </source>
</evidence>
<evidence type="ECO:0000313" key="10">
    <source>
        <dbReference type="EMBL" id="QBF24077.1"/>
    </source>
</evidence>
<dbReference type="InterPro" id="IPR001737">
    <property type="entry name" value="KsgA/Erm"/>
</dbReference>
<dbReference type="HAMAP" id="MF_00607">
    <property type="entry name" value="16SrRNA_methyltr_A"/>
    <property type="match status" value="1"/>
</dbReference>
<dbReference type="SUPFAM" id="SSF53335">
    <property type="entry name" value="S-adenosyl-L-methionine-dependent methyltransferases"/>
    <property type="match status" value="1"/>
</dbReference>
<evidence type="ECO:0000256" key="6">
    <source>
        <dbReference type="ARBA" id="ARBA00022884"/>
    </source>
</evidence>
<keyword evidence="4 7" id="KW-0808">Transferase</keyword>
<dbReference type="GO" id="GO:0052908">
    <property type="term" value="F:16S rRNA (adenine(1518)-N(6)/adenine(1519)-N(6))-dimethyltransferase activity"/>
    <property type="evidence" value="ECO:0007669"/>
    <property type="project" value="UniProtKB-EC"/>
</dbReference>
<evidence type="ECO:0000256" key="7">
    <source>
        <dbReference type="HAMAP-Rule" id="MF_00607"/>
    </source>
</evidence>
<reference evidence="10 11" key="1">
    <citation type="submission" date="2019-02" db="EMBL/GenBank/DDBJ databases">
        <title>Draft Genome Sequence of Maize Bushy Stunt-like Phytoplasma group 16SrI-B (Aster yellows) in South Africa.</title>
        <authorList>
            <person name="Coetzee B."/>
            <person name="Douglas-Smit N."/>
            <person name="Maree H.J."/>
            <person name="Burger J.T."/>
            <person name="Kruger K."/>
            <person name="Pietersen G."/>
        </authorList>
    </citation>
    <scope>NUCLEOTIDE SEQUENCE [LARGE SCALE GENOMIC DNA]</scope>
    <source>
        <strain evidence="10 11">De Villa</strain>
    </source>
</reference>
<dbReference type="Gene3D" id="3.40.50.150">
    <property type="entry name" value="Vaccinia Virus protein VP39"/>
    <property type="match status" value="1"/>
</dbReference>
<feature type="binding site" evidence="7 8">
    <location>
        <position position="12"/>
    </location>
    <ligand>
        <name>S-adenosyl-L-methionine</name>
        <dbReference type="ChEBI" id="CHEBI:59789"/>
    </ligand>
</feature>
<dbReference type="PROSITE" id="PS01131">
    <property type="entry name" value="RRNA_A_DIMETH"/>
    <property type="match status" value="1"/>
</dbReference>
<dbReference type="Pfam" id="PF00398">
    <property type="entry name" value="RrnaAD"/>
    <property type="match status" value="1"/>
</dbReference>
<evidence type="ECO:0000256" key="2">
    <source>
        <dbReference type="ARBA" id="ARBA00022552"/>
    </source>
</evidence>
<keyword evidence="5 7" id="KW-0949">S-adenosyl-L-methionine</keyword>
<dbReference type="EC" id="2.1.1.182" evidence="7"/>
<evidence type="ECO:0000259" key="9">
    <source>
        <dbReference type="SMART" id="SM00650"/>
    </source>
</evidence>
<evidence type="ECO:0000256" key="3">
    <source>
        <dbReference type="ARBA" id="ARBA00022603"/>
    </source>
</evidence>
<evidence type="ECO:0000256" key="5">
    <source>
        <dbReference type="ARBA" id="ARBA00022691"/>
    </source>
</evidence>
<feature type="binding site" evidence="7 8">
    <location>
        <position position="14"/>
    </location>
    <ligand>
        <name>S-adenosyl-L-methionine</name>
        <dbReference type="ChEBI" id="CHEBI:59789"/>
    </ligand>
</feature>
<feature type="binding site" evidence="7 8">
    <location>
        <position position="59"/>
    </location>
    <ligand>
        <name>S-adenosyl-L-methionine</name>
        <dbReference type="ChEBI" id="CHEBI:59789"/>
    </ligand>
</feature>
<dbReference type="PANTHER" id="PTHR11727:SF7">
    <property type="entry name" value="DIMETHYLADENOSINE TRANSFERASE-RELATED"/>
    <property type="match status" value="1"/>
</dbReference>
<keyword evidence="1 7" id="KW-0963">Cytoplasm</keyword>
<accession>A0A4P6MAP2</accession>
<keyword evidence="11" id="KW-1185">Reference proteome</keyword>
<dbReference type="RefSeq" id="WP_130427969.1">
    <property type="nucleotide sequence ID" value="NZ_CP035949.1"/>
</dbReference>
<comment type="function">
    <text evidence="7">Specifically dimethylates two adjacent adenosines (A1518 and A1519) in the loop of a conserved hairpin near the 3'-end of 16S rRNA in the 30S particle. May play a critical role in biogenesis of 30S subunits.</text>
</comment>
<dbReference type="EMBL" id="CP035949">
    <property type="protein sequence ID" value="QBF24077.1"/>
    <property type="molecule type" value="Genomic_DNA"/>
</dbReference>
<proteinExistence type="inferred from homology"/>
<dbReference type="GO" id="GO:0005829">
    <property type="term" value="C:cytosol"/>
    <property type="evidence" value="ECO:0007669"/>
    <property type="project" value="TreeGrafter"/>
</dbReference>
<dbReference type="Proteomes" id="UP000289726">
    <property type="component" value="Chromosome"/>
</dbReference>
<keyword evidence="2 7" id="KW-0698">rRNA processing</keyword>
<keyword evidence="3 7" id="KW-0489">Methyltransferase</keyword>
<feature type="domain" description="Ribosomal RNA adenine methylase transferase N-terminal" evidence="9">
    <location>
        <begin position="19"/>
        <end position="191"/>
    </location>
</feature>
<dbReference type="InterPro" id="IPR011530">
    <property type="entry name" value="rRNA_adenine_dimethylase"/>
</dbReference>
<dbReference type="InterPro" id="IPR020598">
    <property type="entry name" value="rRNA_Ade_methylase_Trfase_N"/>
</dbReference>